<dbReference type="GO" id="GO:0000155">
    <property type="term" value="F:phosphorelay sensor kinase activity"/>
    <property type="evidence" value="ECO:0007669"/>
    <property type="project" value="InterPro"/>
</dbReference>
<sequence>MKNKKSYRLQSKLMTYFFSLIMIIVIMLDIFFIYKMSEIVEKDTHVYAYEIVKQLGRNIESYIDHMREVMWMISSQDTSLINQLKEPLNQKAVRKSYFLEEMRNRGSSNGVVSINIFGENGLVLTDSASNAIKDYIDVKQMEWYTKAVEAQGKPVISASHTQNYLKNEGKWVFSLSAAIMEENKILGIVLIDMSYKNLTDMCNDIQLGEKGYVYIVGQGQEMIYHPKQQLIYSGILQEDLARVMQQEEGSFTEVLEDKRLVTVHSLKEVGWRVVGVSYIGELLVSKQEIIIPLIILTLLALVVAFLISKRIVSQTAKPIRELTEHMQEIELGKLGVEIDTQSDTEEIQCLTASFKEMVYKIEGLIEQVEDNQKKLRKSELKVLQSQINPHFLYNSLDTIIWLGEREECEKVVQMTAALARYFRLSLSKGKEVITIYEEVEHVKHYLQIQKIRYASKLTYTIEVSPDIFDEMIVKIVLQPLVENALYHGIKDLEEGGYIRVLGFREGNNIILEVYDNGKGMSREQIKNILKAPSSTSITKGGVAIKNVHERIQVYFGQDYGLSYESEYGKWTKVRITIPVIEIGEWNEKNRTNY</sequence>
<keyword evidence="6 11" id="KW-0418">Kinase</keyword>
<name>A0A926IDA1_9FIRM</name>
<evidence type="ECO:0000259" key="10">
    <source>
        <dbReference type="PROSITE" id="PS50885"/>
    </source>
</evidence>
<dbReference type="Pfam" id="PF02518">
    <property type="entry name" value="HATPase_c"/>
    <property type="match status" value="1"/>
</dbReference>
<dbReference type="InterPro" id="IPR033479">
    <property type="entry name" value="dCache_1"/>
</dbReference>
<dbReference type="CDD" id="cd18774">
    <property type="entry name" value="PDC2_HK_sensor"/>
    <property type="match status" value="1"/>
</dbReference>
<feature type="transmembrane region" description="Helical" evidence="9">
    <location>
        <begin position="289"/>
        <end position="307"/>
    </location>
</feature>
<evidence type="ECO:0000256" key="5">
    <source>
        <dbReference type="ARBA" id="ARBA00022692"/>
    </source>
</evidence>
<dbReference type="InterPro" id="IPR003594">
    <property type="entry name" value="HATPase_dom"/>
</dbReference>
<evidence type="ECO:0000256" key="2">
    <source>
        <dbReference type="ARBA" id="ARBA00022475"/>
    </source>
</evidence>
<keyword evidence="12" id="KW-1185">Reference proteome</keyword>
<dbReference type="Gene3D" id="3.30.450.20">
    <property type="entry name" value="PAS domain"/>
    <property type="match status" value="2"/>
</dbReference>
<evidence type="ECO:0000256" key="4">
    <source>
        <dbReference type="ARBA" id="ARBA00022679"/>
    </source>
</evidence>
<dbReference type="SUPFAM" id="SSF55874">
    <property type="entry name" value="ATPase domain of HSP90 chaperone/DNA topoisomerase II/histidine kinase"/>
    <property type="match status" value="1"/>
</dbReference>
<dbReference type="Gene3D" id="6.10.340.10">
    <property type="match status" value="1"/>
</dbReference>
<feature type="domain" description="HAMP" evidence="10">
    <location>
        <begin position="313"/>
        <end position="366"/>
    </location>
</feature>
<dbReference type="EMBL" id="JACRSY010000011">
    <property type="protein sequence ID" value="MBC8579532.1"/>
    <property type="molecule type" value="Genomic_DNA"/>
</dbReference>
<dbReference type="Gene3D" id="3.30.565.10">
    <property type="entry name" value="Histidine kinase-like ATPase, C-terminal domain"/>
    <property type="match status" value="1"/>
</dbReference>
<keyword evidence="7 9" id="KW-1133">Transmembrane helix</keyword>
<keyword evidence="5 9" id="KW-0812">Transmembrane</keyword>
<evidence type="ECO:0000256" key="8">
    <source>
        <dbReference type="ARBA" id="ARBA00023136"/>
    </source>
</evidence>
<keyword evidence="2" id="KW-1003">Cell membrane</keyword>
<feature type="transmembrane region" description="Helical" evidence="9">
    <location>
        <begin position="12"/>
        <end position="34"/>
    </location>
</feature>
<dbReference type="SMART" id="SM00387">
    <property type="entry name" value="HATPase_c"/>
    <property type="match status" value="1"/>
</dbReference>
<keyword evidence="3" id="KW-0597">Phosphoprotein</keyword>
<comment type="subcellular location">
    <subcellularLocation>
        <location evidence="1">Cell membrane</location>
        <topology evidence="1">Multi-pass membrane protein</topology>
    </subcellularLocation>
</comment>
<dbReference type="CDD" id="cd06225">
    <property type="entry name" value="HAMP"/>
    <property type="match status" value="1"/>
</dbReference>
<gene>
    <name evidence="11" type="ORF">H8718_08315</name>
</gene>
<accession>A0A926IDA1</accession>
<dbReference type="Proteomes" id="UP000655830">
    <property type="component" value="Unassembled WGS sequence"/>
</dbReference>
<dbReference type="SMART" id="SM00304">
    <property type="entry name" value="HAMP"/>
    <property type="match status" value="1"/>
</dbReference>
<evidence type="ECO:0000313" key="11">
    <source>
        <dbReference type="EMBL" id="MBC8579532.1"/>
    </source>
</evidence>
<reference evidence="11" key="1">
    <citation type="submission" date="2020-08" db="EMBL/GenBank/DDBJ databases">
        <title>Genome public.</title>
        <authorList>
            <person name="Liu C."/>
            <person name="Sun Q."/>
        </authorList>
    </citation>
    <scope>NUCLEOTIDE SEQUENCE</scope>
    <source>
        <strain evidence="11">NSJ-12</strain>
    </source>
</reference>
<dbReference type="Pfam" id="PF02743">
    <property type="entry name" value="dCache_1"/>
    <property type="match status" value="1"/>
</dbReference>
<dbReference type="InterPro" id="IPR050640">
    <property type="entry name" value="Bact_2-comp_sensor_kinase"/>
</dbReference>
<evidence type="ECO:0000256" key="6">
    <source>
        <dbReference type="ARBA" id="ARBA00022777"/>
    </source>
</evidence>
<comment type="caution">
    <text evidence="11">The sequence shown here is derived from an EMBL/GenBank/DDBJ whole genome shotgun (WGS) entry which is preliminary data.</text>
</comment>
<evidence type="ECO:0000256" key="3">
    <source>
        <dbReference type="ARBA" id="ARBA00022553"/>
    </source>
</evidence>
<dbReference type="RefSeq" id="WP_249332556.1">
    <property type="nucleotide sequence ID" value="NZ_JACRSY010000011.1"/>
</dbReference>
<dbReference type="CDD" id="cd18773">
    <property type="entry name" value="PDC1_HK_sensor"/>
    <property type="match status" value="1"/>
</dbReference>
<proteinExistence type="predicted"/>
<dbReference type="PANTHER" id="PTHR34220">
    <property type="entry name" value="SENSOR HISTIDINE KINASE YPDA"/>
    <property type="match status" value="1"/>
</dbReference>
<keyword evidence="8 9" id="KW-0472">Membrane</keyword>
<evidence type="ECO:0000256" key="9">
    <source>
        <dbReference type="SAM" id="Phobius"/>
    </source>
</evidence>
<dbReference type="PANTHER" id="PTHR34220:SF7">
    <property type="entry name" value="SENSOR HISTIDINE KINASE YPDA"/>
    <property type="match status" value="1"/>
</dbReference>
<keyword evidence="4" id="KW-0808">Transferase</keyword>
<evidence type="ECO:0000256" key="1">
    <source>
        <dbReference type="ARBA" id="ARBA00004651"/>
    </source>
</evidence>
<dbReference type="AlphaFoldDB" id="A0A926IDA1"/>
<organism evidence="11 12">
    <name type="scientific">Zhenhengia yiwuensis</name>
    <dbReference type="NCBI Taxonomy" id="2763666"/>
    <lineage>
        <taxon>Bacteria</taxon>
        <taxon>Bacillati</taxon>
        <taxon>Bacillota</taxon>
        <taxon>Clostridia</taxon>
        <taxon>Lachnospirales</taxon>
        <taxon>Lachnospiraceae</taxon>
        <taxon>Zhenhengia</taxon>
    </lineage>
</organism>
<evidence type="ECO:0000313" key="12">
    <source>
        <dbReference type="Proteomes" id="UP000655830"/>
    </source>
</evidence>
<dbReference type="InterPro" id="IPR003660">
    <property type="entry name" value="HAMP_dom"/>
</dbReference>
<dbReference type="Pfam" id="PF06580">
    <property type="entry name" value="His_kinase"/>
    <property type="match status" value="1"/>
</dbReference>
<dbReference type="SUPFAM" id="SSF158472">
    <property type="entry name" value="HAMP domain-like"/>
    <property type="match status" value="1"/>
</dbReference>
<protein>
    <submittedName>
        <fullName evidence="11">Sensor histidine kinase</fullName>
    </submittedName>
</protein>
<dbReference type="InterPro" id="IPR010559">
    <property type="entry name" value="Sig_transdc_His_kin_internal"/>
</dbReference>
<evidence type="ECO:0000256" key="7">
    <source>
        <dbReference type="ARBA" id="ARBA00022989"/>
    </source>
</evidence>
<dbReference type="InterPro" id="IPR036890">
    <property type="entry name" value="HATPase_C_sf"/>
</dbReference>
<dbReference type="PROSITE" id="PS50885">
    <property type="entry name" value="HAMP"/>
    <property type="match status" value="1"/>
</dbReference>
<dbReference type="GO" id="GO:0005886">
    <property type="term" value="C:plasma membrane"/>
    <property type="evidence" value="ECO:0007669"/>
    <property type="project" value="UniProtKB-SubCell"/>
</dbReference>